<feature type="non-terminal residue" evidence="5">
    <location>
        <position position="1"/>
    </location>
</feature>
<dbReference type="Gene3D" id="1.10.10.10">
    <property type="entry name" value="Winged helix-like DNA-binding domain superfamily/Winged helix DNA-binding domain"/>
    <property type="match status" value="1"/>
</dbReference>
<protein>
    <recommendedName>
        <fullName evidence="4">HTH La-type RNA-binding domain-containing protein</fullName>
    </recommendedName>
</protein>
<gene>
    <name evidence="5" type="ORF">FOL47_000168</name>
</gene>
<dbReference type="PROSITE" id="PS50961">
    <property type="entry name" value="HTH_LA"/>
    <property type="match status" value="1"/>
</dbReference>
<dbReference type="Proteomes" id="UP000591131">
    <property type="component" value="Unassembled WGS sequence"/>
</dbReference>
<evidence type="ECO:0000256" key="1">
    <source>
        <dbReference type="ARBA" id="ARBA00022884"/>
    </source>
</evidence>
<dbReference type="InterPro" id="IPR036388">
    <property type="entry name" value="WH-like_DNA-bd_sf"/>
</dbReference>
<keyword evidence="6" id="KW-1185">Reference proteome</keyword>
<evidence type="ECO:0000256" key="2">
    <source>
        <dbReference type="PROSITE-ProRule" id="PRU00332"/>
    </source>
</evidence>
<dbReference type="OrthoDB" id="442732at2759"/>
<comment type="caution">
    <text evidence="5">The sequence shown here is derived from an EMBL/GenBank/DDBJ whole genome shotgun (WGS) entry which is preliminary data.</text>
</comment>
<evidence type="ECO:0000256" key="3">
    <source>
        <dbReference type="SAM" id="MobiDB-lite"/>
    </source>
</evidence>
<dbReference type="CDD" id="cd07323">
    <property type="entry name" value="LAM"/>
    <property type="match status" value="1"/>
</dbReference>
<accession>A0A7J6KXD1</accession>
<evidence type="ECO:0000313" key="5">
    <source>
        <dbReference type="EMBL" id="KAF4651820.1"/>
    </source>
</evidence>
<keyword evidence="1 2" id="KW-0694">RNA-binding</keyword>
<evidence type="ECO:0000313" key="6">
    <source>
        <dbReference type="Proteomes" id="UP000591131"/>
    </source>
</evidence>
<reference evidence="5 6" key="1">
    <citation type="submission" date="2020-04" db="EMBL/GenBank/DDBJ databases">
        <title>Perkinsus chesapeaki whole genome sequence.</title>
        <authorList>
            <person name="Bogema D.R."/>
        </authorList>
    </citation>
    <scope>NUCLEOTIDE SEQUENCE [LARGE SCALE GENOMIC DNA]</scope>
    <source>
        <strain evidence="5">ATCC PRA-425</strain>
    </source>
</reference>
<name>A0A7J6KXD1_PERCH</name>
<feature type="domain" description="HTH La-type RNA-binding" evidence="4">
    <location>
        <begin position="1"/>
        <end position="94"/>
    </location>
</feature>
<proteinExistence type="predicted"/>
<feature type="compositionally biased region" description="Basic and acidic residues" evidence="3">
    <location>
        <begin position="205"/>
        <end position="218"/>
    </location>
</feature>
<dbReference type="InterPro" id="IPR036390">
    <property type="entry name" value="WH_DNA-bd_sf"/>
</dbReference>
<dbReference type="GO" id="GO:0003723">
    <property type="term" value="F:RNA binding"/>
    <property type="evidence" value="ECO:0007669"/>
    <property type="project" value="UniProtKB-UniRule"/>
</dbReference>
<feature type="region of interest" description="Disordered" evidence="3">
    <location>
        <begin position="205"/>
        <end position="227"/>
    </location>
</feature>
<evidence type="ECO:0000259" key="4">
    <source>
        <dbReference type="PROSITE" id="PS50961"/>
    </source>
</evidence>
<sequence>MISPDALPSNAVRQIEFYFSEENLSRDVYLRGLLEGPSGLPLAILVTFPLLIQYKLTSQQVLPTAEAVCNASPFVEISEGTIKPSLDGLPPFRWPANPRDNSGGVMLLTPIPNCEPSSTWIEEVAKAVRTAVENSTGREVAYVLPCLPAGHCAALLKPFPCDRAICRSFNEVGPLADGSMLPVEIAYGHRRTQYLMMMPSEIRREGQVRKRSKVDRPKMAKSSKHIRIKDKPKVTVSDGLSDEQRWELDGYLQFEDSDSESPTVDDRLLADVEENATGRPTQATGSMKEPSIFTSFPYCYLYSPQMFLISLFATAMLSSALRTAKDPEVDGILSRLDALEERVSETEVNAVPCLVVALPAALSLQQSIARMDKVREWFDSSAAQ</sequence>
<dbReference type="SMART" id="SM00715">
    <property type="entry name" value="LA"/>
    <property type="match status" value="1"/>
</dbReference>
<dbReference type="SUPFAM" id="SSF46785">
    <property type="entry name" value="Winged helix' DNA-binding domain"/>
    <property type="match status" value="1"/>
</dbReference>
<dbReference type="EMBL" id="JAAPAO010001001">
    <property type="protein sequence ID" value="KAF4651820.1"/>
    <property type="molecule type" value="Genomic_DNA"/>
</dbReference>
<organism evidence="5 6">
    <name type="scientific">Perkinsus chesapeaki</name>
    <name type="common">Clam parasite</name>
    <name type="synonym">Perkinsus andrewsi</name>
    <dbReference type="NCBI Taxonomy" id="330153"/>
    <lineage>
        <taxon>Eukaryota</taxon>
        <taxon>Sar</taxon>
        <taxon>Alveolata</taxon>
        <taxon>Perkinsozoa</taxon>
        <taxon>Perkinsea</taxon>
        <taxon>Perkinsida</taxon>
        <taxon>Perkinsidae</taxon>
        <taxon>Perkinsus</taxon>
    </lineage>
</organism>
<dbReference type="InterPro" id="IPR006630">
    <property type="entry name" value="La_HTH"/>
</dbReference>
<dbReference type="AlphaFoldDB" id="A0A7J6KXD1"/>